<dbReference type="InterPro" id="IPR000172">
    <property type="entry name" value="GMC_OxRdtase_N"/>
</dbReference>
<dbReference type="PANTHER" id="PTHR46056">
    <property type="entry name" value="LONG-CHAIN-ALCOHOL OXIDASE"/>
    <property type="match status" value="1"/>
</dbReference>
<dbReference type="GO" id="GO:0016614">
    <property type="term" value="F:oxidoreductase activity, acting on CH-OH group of donors"/>
    <property type="evidence" value="ECO:0007669"/>
    <property type="project" value="InterPro"/>
</dbReference>
<keyword evidence="2" id="KW-0285">Flavoprotein</keyword>
<feature type="domain" description="Glucose-methanol-choline oxidoreductase C-terminal" evidence="6">
    <location>
        <begin position="421"/>
        <end position="535"/>
    </location>
</feature>
<evidence type="ECO:0000313" key="8">
    <source>
        <dbReference type="Proteomes" id="UP000439780"/>
    </source>
</evidence>
<evidence type="ECO:0000256" key="2">
    <source>
        <dbReference type="ARBA" id="ARBA00022630"/>
    </source>
</evidence>
<dbReference type="RefSeq" id="WP_160752068.1">
    <property type="nucleotide sequence ID" value="NZ_WTYA01000002.1"/>
</dbReference>
<feature type="domain" description="Glucose-methanol-choline oxidoreductase N-terminal" evidence="5">
    <location>
        <begin position="109"/>
        <end position="332"/>
    </location>
</feature>
<evidence type="ECO:0000259" key="5">
    <source>
        <dbReference type="Pfam" id="PF00732"/>
    </source>
</evidence>
<dbReference type="InterPro" id="IPR007867">
    <property type="entry name" value="GMC_OxRtase_C"/>
</dbReference>
<organism evidence="7 8">
    <name type="scientific">Qipengyuania algicida</name>
    <dbReference type="NCBI Taxonomy" id="1836209"/>
    <lineage>
        <taxon>Bacteria</taxon>
        <taxon>Pseudomonadati</taxon>
        <taxon>Pseudomonadota</taxon>
        <taxon>Alphaproteobacteria</taxon>
        <taxon>Sphingomonadales</taxon>
        <taxon>Erythrobacteraceae</taxon>
        <taxon>Qipengyuania</taxon>
    </lineage>
</organism>
<dbReference type="AlphaFoldDB" id="A0A845AE55"/>
<dbReference type="EMBL" id="WTYA01000002">
    <property type="protein sequence ID" value="MXP27767.1"/>
    <property type="molecule type" value="Genomic_DNA"/>
</dbReference>
<gene>
    <name evidence="7" type="ORF">GRI58_02880</name>
</gene>
<dbReference type="Gene3D" id="3.50.50.60">
    <property type="entry name" value="FAD/NAD(P)-binding domain"/>
    <property type="match status" value="2"/>
</dbReference>
<dbReference type="SUPFAM" id="SSF54373">
    <property type="entry name" value="FAD-linked reductases, C-terminal domain"/>
    <property type="match status" value="1"/>
</dbReference>
<accession>A0A845AE55</accession>
<keyword evidence="3" id="KW-0274">FAD</keyword>
<keyword evidence="4" id="KW-0560">Oxidoreductase</keyword>
<dbReference type="Pfam" id="PF05199">
    <property type="entry name" value="GMC_oxred_C"/>
    <property type="match status" value="1"/>
</dbReference>
<keyword evidence="8" id="KW-1185">Reference proteome</keyword>
<protein>
    <submittedName>
        <fullName evidence="7">GMC family oxidoreductase</fullName>
    </submittedName>
</protein>
<reference evidence="7 8" key="1">
    <citation type="submission" date="2019-12" db="EMBL/GenBank/DDBJ databases">
        <title>Genomic-based taxomic classification of the family Erythrobacteraceae.</title>
        <authorList>
            <person name="Xu L."/>
        </authorList>
    </citation>
    <scope>NUCLEOTIDE SEQUENCE [LARGE SCALE GENOMIC DNA]</scope>
    <source>
        <strain evidence="7 8">KEMB 9005-328</strain>
    </source>
</reference>
<evidence type="ECO:0000259" key="6">
    <source>
        <dbReference type="Pfam" id="PF05199"/>
    </source>
</evidence>
<dbReference type="GO" id="GO:0050660">
    <property type="term" value="F:flavin adenine dinucleotide binding"/>
    <property type="evidence" value="ECO:0007669"/>
    <property type="project" value="InterPro"/>
</dbReference>
<dbReference type="SUPFAM" id="SSF51905">
    <property type="entry name" value="FAD/NAD(P)-binding domain"/>
    <property type="match status" value="1"/>
</dbReference>
<comment type="caution">
    <text evidence="7">The sequence shown here is derived from an EMBL/GenBank/DDBJ whole genome shotgun (WGS) entry which is preliminary data.</text>
</comment>
<dbReference type="Proteomes" id="UP000439780">
    <property type="component" value="Unassembled WGS sequence"/>
</dbReference>
<evidence type="ECO:0000313" key="7">
    <source>
        <dbReference type="EMBL" id="MXP27767.1"/>
    </source>
</evidence>
<sequence>MWSDALNAPRARDGKAPDVLHQGGWVEMREYRDTEEVDFVIVGTGAGGGTLAARLAEQGFSVVAMDAGGWFRPIEEFASDETAQEMIYWNDHRVTDGANPLTMGGNNSGKAIGGSTVHYAMVALRFRPEWFKSRTLLGYGADWPIDWREMWHWYAEAERQLSIAGPLSYPWGPKRGRYPFRAHELNGAAKLLAEGAQKTGIEWTETPLATLSAPYRDANGTSPPCVYRGFCRFGCSTNAKRSSLTVFIPRALAAGAEVRDLAMVGKIETGPDGRATGVHYHRDGEWRFQKAKNVIVAGYAVETPRLLLNSANDRFPDGLANSSGLVGKNLMTQSNSAVWGRMDTPVRSYKGPPSLAISEHWNYDDNNDFHGGYLWLGQGPMPIEWAGVLTGAKGLWGDALREEMRDYNHMVGVKMVGETLPNEANRVTLADDVDQYGLKVARITFSYGDNDKAMIDHALQQMRASIDAVDASDIFDQPDDNCHLGGTIRMGDDPTTSVVNADGRSWDIPNLWVCDGSLFPTVGGVNPSLTIYALALRMADRIGEMSKRGELYRCRM</sequence>
<name>A0A845AE55_9SPHN</name>
<dbReference type="Pfam" id="PF00732">
    <property type="entry name" value="GMC_oxred_N"/>
    <property type="match status" value="1"/>
</dbReference>
<evidence type="ECO:0000256" key="4">
    <source>
        <dbReference type="ARBA" id="ARBA00023002"/>
    </source>
</evidence>
<dbReference type="InterPro" id="IPR036188">
    <property type="entry name" value="FAD/NAD-bd_sf"/>
</dbReference>
<dbReference type="OrthoDB" id="9798604at2"/>
<proteinExistence type="inferred from homology"/>
<evidence type="ECO:0000256" key="1">
    <source>
        <dbReference type="ARBA" id="ARBA00010790"/>
    </source>
</evidence>
<comment type="similarity">
    <text evidence="1">Belongs to the GMC oxidoreductase family.</text>
</comment>
<evidence type="ECO:0000256" key="3">
    <source>
        <dbReference type="ARBA" id="ARBA00022827"/>
    </source>
</evidence>
<dbReference type="PANTHER" id="PTHR46056:SF12">
    <property type="entry name" value="LONG-CHAIN-ALCOHOL OXIDASE"/>
    <property type="match status" value="1"/>
</dbReference>